<dbReference type="AlphaFoldDB" id="A0AAD8S0L7"/>
<name>A0AAD8S0L7_LOLMU</name>
<feature type="region of interest" description="Disordered" evidence="1">
    <location>
        <begin position="332"/>
        <end position="352"/>
    </location>
</feature>
<proteinExistence type="predicted"/>
<evidence type="ECO:0000256" key="1">
    <source>
        <dbReference type="SAM" id="MobiDB-lite"/>
    </source>
</evidence>
<reference evidence="2" key="1">
    <citation type="submission" date="2023-07" db="EMBL/GenBank/DDBJ databases">
        <title>A chromosome-level genome assembly of Lolium multiflorum.</title>
        <authorList>
            <person name="Chen Y."/>
            <person name="Copetti D."/>
            <person name="Kolliker R."/>
            <person name="Studer B."/>
        </authorList>
    </citation>
    <scope>NUCLEOTIDE SEQUENCE</scope>
    <source>
        <strain evidence="2">02402/16</strain>
        <tissue evidence="2">Leaf</tissue>
    </source>
</reference>
<feature type="compositionally biased region" description="Low complexity" evidence="1">
    <location>
        <begin position="183"/>
        <end position="197"/>
    </location>
</feature>
<accession>A0AAD8S0L7</accession>
<gene>
    <name evidence="2" type="ORF">QYE76_060120</name>
</gene>
<evidence type="ECO:0000313" key="2">
    <source>
        <dbReference type="EMBL" id="KAK1642315.1"/>
    </source>
</evidence>
<keyword evidence="3" id="KW-1185">Reference proteome</keyword>
<protein>
    <submittedName>
        <fullName evidence="2">Uncharacterized protein</fullName>
    </submittedName>
</protein>
<feature type="compositionally biased region" description="Pro residues" evidence="1">
    <location>
        <begin position="198"/>
        <end position="209"/>
    </location>
</feature>
<dbReference type="EMBL" id="JAUUTY010000004">
    <property type="protein sequence ID" value="KAK1642315.1"/>
    <property type="molecule type" value="Genomic_DNA"/>
</dbReference>
<feature type="region of interest" description="Disordered" evidence="1">
    <location>
        <begin position="100"/>
        <end position="119"/>
    </location>
</feature>
<organism evidence="2 3">
    <name type="scientific">Lolium multiflorum</name>
    <name type="common">Italian ryegrass</name>
    <name type="synonym">Lolium perenne subsp. multiflorum</name>
    <dbReference type="NCBI Taxonomy" id="4521"/>
    <lineage>
        <taxon>Eukaryota</taxon>
        <taxon>Viridiplantae</taxon>
        <taxon>Streptophyta</taxon>
        <taxon>Embryophyta</taxon>
        <taxon>Tracheophyta</taxon>
        <taxon>Spermatophyta</taxon>
        <taxon>Magnoliopsida</taxon>
        <taxon>Liliopsida</taxon>
        <taxon>Poales</taxon>
        <taxon>Poaceae</taxon>
        <taxon>BOP clade</taxon>
        <taxon>Pooideae</taxon>
        <taxon>Poodae</taxon>
        <taxon>Poeae</taxon>
        <taxon>Poeae Chloroplast Group 2 (Poeae type)</taxon>
        <taxon>Loliodinae</taxon>
        <taxon>Loliinae</taxon>
        <taxon>Lolium</taxon>
    </lineage>
</organism>
<feature type="region of interest" description="Disordered" evidence="1">
    <location>
        <begin position="181"/>
        <end position="212"/>
    </location>
</feature>
<comment type="caution">
    <text evidence="2">The sequence shown here is derived from an EMBL/GenBank/DDBJ whole genome shotgun (WGS) entry which is preliminary data.</text>
</comment>
<dbReference type="Proteomes" id="UP001231189">
    <property type="component" value="Unassembled WGS sequence"/>
</dbReference>
<sequence length="386" mass="41098">MHATLALKKITKEAWDTIKTLRLGSEHVRESRTQTLRLNYEEIKFSLGESIDEFTMRLQDLAIELEVHSEPLDEKKVVLKFLCIALKQYKQLYSDRVRSTPRPCRLPTPRLSRVSSPAFGGGRTVPLPRVLLRPCAQRELDGATNMRLFEGTGVVRSFFSDSKDSTGALPIGRLVGAGAVADPNSSLSSSSTSVSSASPPPPPLAPPPPHRWRLLSHHRRKRVGRRPRRLPIVGAASARRSSASLLLRSIDSRRGLDRVTPFTNSAAAHRAGAGAPRPSLLPPPGAVAPAPVGVERPNGVCLHLVAAAAASRAEVGAENAARSACCASRRSRASSRVPPRVSHAAGSSMEEAVGGSGHRRFAIAGDGGGCGATRAVFVVGGCGGYH</sequence>
<feature type="compositionally biased region" description="Low complexity" evidence="1">
    <location>
        <begin position="332"/>
        <end position="342"/>
    </location>
</feature>
<feature type="compositionally biased region" description="Low complexity" evidence="1">
    <location>
        <begin position="100"/>
        <end position="113"/>
    </location>
</feature>
<evidence type="ECO:0000313" key="3">
    <source>
        <dbReference type="Proteomes" id="UP001231189"/>
    </source>
</evidence>